<dbReference type="SMART" id="SM00388">
    <property type="entry name" value="HisKA"/>
    <property type="match status" value="1"/>
</dbReference>
<dbReference type="SUPFAM" id="SSF47384">
    <property type="entry name" value="Homodimeric domain of signal transducing histidine kinase"/>
    <property type="match status" value="1"/>
</dbReference>
<evidence type="ECO:0000259" key="8">
    <source>
        <dbReference type="PROSITE" id="PS50109"/>
    </source>
</evidence>
<dbReference type="SUPFAM" id="SSF55874">
    <property type="entry name" value="ATPase domain of HSP90 chaperone/DNA topoisomerase II/histidine kinase"/>
    <property type="match status" value="1"/>
</dbReference>
<dbReference type="CDD" id="cd00082">
    <property type="entry name" value="HisKA"/>
    <property type="match status" value="1"/>
</dbReference>
<dbReference type="InterPro" id="IPR050736">
    <property type="entry name" value="Sensor_HK_Regulatory"/>
</dbReference>
<comment type="caution">
    <text evidence="10">The sequence shown here is derived from an EMBL/GenBank/DDBJ whole genome shotgun (WGS) entry which is preliminary data.</text>
</comment>
<dbReference type="InterPro" id="IPR013656">
    <property type="entry name" value="PAS_4"/>
</dbReference>
<gene>
    <name evidence="10" type="ORF">Pfl04_45370</name>
</gene>
<dbReference type="PROSITE" id="PS50109">
    <property type="entry name" value="HIS_KIN"/>
    <property type="match status" value="1"/>
</dbReference>
<accession>A0A8J3LMY0</accession>
<organism evidence="10 11">
    <name type="scientific">Planosporangium flavigriseum</name>
    <dbReference type="NCBI Taxonomy" id="373681"/>
    <lineage>
        <taxon>Bacteria</taxon>
        <taxon>Bacillati</taxon>
        <taxon>Actinomycetota</taxon>
        <taxon>Actinomycetes</taxon>
        <taxon>Micromonosporales</taxon>
        <taxon>Micromonosporaceae</taxon>
        <taxon>Planosporangium</taxon>
    </lineage>
</organism>
<dbReference type="GO" id="GO:0000155">
    <property type="term" value="F:phosphorelay sensor kinase activity"/>
    <property type="evidence" value="ECO:0007669"/>
    <property type="project" value="InterPro"/>
</dbReference>
<dbReference type="InterPro" id="IPR005467">
    <property type="entry name" value="His_kinase_dom"/>
</dbReference>
<evidence type="ECO:0000256" key="4">
    <source>
        <dbReference type="ARBA" id="ARBA00022679"/>
    </source>
</evidence>
<evidence type="ECO:0000259" key="9">
    <source>
        <dbReference type="PROSITE" id="PS50112"/>
    </source>
</evidence>
<dbReference type="InterPro" id="IPR036097">
    <property type="entry name" value="HisK_dim/P_sf"/>
</dbReference>
<dbReference type="InterPro" id="IPR035965">
    <property type="entry name" value="PAS-like_dom_sf"/>
</dbReference>
<dbReference type="InterPro" id="IPR013767">
    <property type="entry name" value="PAS_fold"/>
</dbReference>
<evidence type="ECO:0000256" key="6">
    <source>
        <dbReference type="ARBA" id="ARBA00023012"/>
    </source>
</evidence>
<dbReference type="Gene3D" id="1.10.287.130">
    <property type="match status" value="1"/>
</dbReference>
<dbReference type="InterPro" id="IPR000014">
    <property type="entry name" value="PAS"/>
</dbReference>
<comment type="catalytic activity">
    <reaction evidence="1">
        <text>ATP + protein L-histidine = ADP + protein N-phospho-L-histidine.</text>
        <dbReference type="EC" id="2.7.13.3"/>
    </reaction>
</comment>
<keyword evidence="6" id="KW-0902">Two-component regulatory system</keyword>
<dbReference type="NCBIfam" id="TIGR00229">
    <property type="entry name" value="sensory_box"/>
    <property type="match status" value="1"/>
</dbReference>
<reference evidence="10" key="1">
    <citation type="submission" date="2021-01" db="EMBL/GenBank/DDBJ databases">
        <title>Whole genome shotgun sequence of Planosporangium flavigriseum NBRC 105377.</title>
        <authorList>
            <person name="Komaki H."/>
            <person name="Tamura T."/>
        </authorList>
    </citation>
    <scope>NUCLEOTIDE SEQUENCE</scope>
    <source>
        <strain evidence="10">NBRC 105377</strain>
    </source>
</reference>
<dbReference type="PANTHER" id="PTHR43711:SF1">
    <property type="entry name" value="HISTIDINE KINASE 1"/>
    <property type="match status" value="1"/>
</dbReference>
<feature type="domain" description="Histidine kinase" evidence="8">
    <location>
        <begin position="413"/>
        <end position="625"/>
    </location>
</feature>
<dbReference type="SMART" id="SM00091">
    <property type="entry name" value="PAS"/>
    <property type="match status" value="3"/>
</dbReference>
<feature type="domain" description="PAS" evidence="9">
    <location>
        <begin position="29"/>
        <end position="89"/>
    </location>
</feature>
<keyword evidence="5" id="KW-0418">Kinase</keyword>
<evidence type="ECO:0000256" key="1">
    <source>
        <dbReference type="ARBA" id="ARBA00000085"/>
    </source>
</evidence>
<dbReference type="InterPro" id="IPR003661">
    <property type="entry name" value="HisK_dim/P_dom"/>
</dbReference>
<dbReference type="PROSITE" id="PS50112">
    <property type="entry name" value="PAS"/>
    <property type="match status" value="1"/>
</dbReference>
<dbReference type="PANTHER" id="PTHR43711">
    <property type="entry name" value="TWO-COMPONENT HISTIDINE KINASE"/>
    <property type="match status" value="1"/>
</dbReference>
<protein>
    <recommendedName>
        <fullName evidence="3">histidine kinase</fullName>
        <ecNumber evidence="3">2.7.13.3</ecNumber>
    </recommendedName>
</protein>
<dbReference type="EMBL" id="BONU01000045">
    <property type="protein sequence ID" value="GIG76133.1"/>
    <property type="molecule type" value="Genomic_DNA"/>
</dbReference>
<name>A0A8J3LMY0_9ACTN</name>
<dbReference type="Gene3D" id="3.30.450.20">
    <property type="entry name" value="PAS domain"/>
    <property type="match status" value="3"/>
</dbReference>
<evidence type="ECO:0000313" key="10">
    <source>
        <dbReference type="EMBL" id="GIG76133.1"/>
    </source>
</evidence>
<evidence type="ECO:0000256" key="2">
    <source>
        <dbReference type="ARBA" id="ARBA00004236"/>
    </source>
</evidence>
<comment type="subcellular location">
    <subcellularLocation>
        <location evidence="2">Cell membrane</location>
    </subcellularLocation>
</comment>
<sequence length="630" mass="68011">MVARASGNDGFPTGDADPGSAADRAPTPTTDAYVVIDDSGVVIGFDGTAESLLGYPRNEALGRPVSEVLIPRRLRAAHNAGLRRYRETGAGPLLGTWFELPALCRDGSEIMIDLLVTRTEHAGRPTFTGRFHPLRQPNSVPGELRLHADFHRTLVEQSPIAVAVLDENGVPTWRSSEGVVALDGDRSLKDQLVDLVHPADLDKARAALRQAATVGLENPVELRLKADDGTLRAVSFLARNLLAYPAVHGTALYATDVTRARAAERQTRIETTRLMTLIESLNVGVLLQDEHRRVVLANAAFVEMFSLGVTPDRLRGAAGGSPLARLYADAEDVERRTEEAIRHGRPLRGEEITLIDGRVLERDFVPIMLDGSALGFLWVFRDVTTQAEIRRSLEERARMLAELSALKTEFIGVVSHELRTPLASITTFAALMEDDAALLNEDRKAATVAIRRNAERMASLVADLILLAKLESRELPIDDAPVDVPALVRDAAAKLVHPDDQHVTLRLELRDGPGLLGDAALLSQLVDTAVGVLVVGSTPGAEVVVRAATSDGWWRVVISTSAADSASAERLLATRLPHPDAVHNGRTAALAVMLARGIATRHGGELSIAVDEAGATVTIDLPIRRRPSRR</sequence>
<feature type="region of interest" description="Disordered" evidence="7">
    <location>
        <begin position="1"/>
        <end position="27"/>
    </location>
</feature>
<evidence type="ECO:0000313" key="11">
    <source>
        <dbReference type="Proteomes" id="UP000653674"/>
    </source>
</evidence>
<dbReference type="SUPFAM" id="SSF55785">
    <property type="entry name" value="PYP-like sensor domain (PAS domain)"/>
    <property type="match status" value="3"/>
</dbReference>
<keyword evidence="4" id="KW-0808">Transferase</keyword>
<dbReference type="Proteomes" id="UP000653674">
    <property type="component" value="Unassembled WGS sequence"/>
</dbReference>
<evidence type="ECO:0000256" key="7">
    <source>
        <dbReference type="SAM" id="MobiDB-lite"/>
    </source>
</evidence>
<dbReference type="InterPro" id="IPR036890">
    <property type="entry name" value="HATPase_C_sf"/>
</dbReference>
<dbReference type="Gene3D" id="3.30.565.10">
    <property type="entry name" value="Histidine kinase-like ATPase, C-terminal domain"/>
    <property type="match status" value="1"/>
</dbReference>
<dbReference type="RefSeq" id="WP_168079329.1">
    <property type="nucleotide sequence ID" value="NZ_BAAAQJ010000004.1"/>
</dbReference>
<dbReference type="GO" id="GO:0005886">
    <property type="term" value="C:plasma membrane"/>
    <property type="evidence" value="ECO:0007669"/>
    <property type="project" value="UniProtKB-SubCell"/>
</dbReference>
<dbReference type="EC" id="2.7.13.3" evidence="3"/>
<dbReference type="CDD" id="cd00130">
    <property type="entry name" value="PAS"/>
    <property type="match status" value="2"/>
</dbReference>
<proteinExistence type="predicted"/>
<evidence type="ECO:0000256" key="3">
    <source>
        <dbReference type="ARBA" id="ARBA00012438"/>
    </source>
</evidence>
<dbReference type="AlphaFoldDB" id="A0A8J3LMY0"/>
<dbReference type="Pfam" id="PF08448">
    <property type="entry name" value="PAS_4"/>
    <property type="match status" value="1"/>
</dbReference>
<dbReference type="Pfam" id="PF00989">
    <property type="entry name" value="PAS"/>
    <property type="match status" value="1"/>
</dbReference>
<dbReference type="Pfam" id="PF00512">
    <property type="entry name" value="HisKA"/>
    <property type="match status" value="1"/>
</dbReference>
<keyword evidence="11" id="KW-1185">Reference proteome</keyword>
<dbReference type="GO" id="GO:0006355">
    <property type="term" value="P:regulation of DNA-templated transcription"/>
    <property type="evidence" value="ECO:0007669"/>
    <property type="project" value="InterPro"/>
</dbReference>
<evidence type="ECO:0000256" key="5">
    <source>
        <dbReference type="ARBA" id="ARBA00022777"/>
    </source>
</evidence>